<dbReference type="GO" id="GO:0004104">
    <property type="term" value="F:cholinesterase activity"/>
    <property type="evidence" value="ECO:0007669"/>
    <property type="project" value="InterPro"/>
</dbReference>
<dbReference type="EMBL" id="CAIIXF020000006">
    <property type="protein sequence ID" value="CAH1787472.1"/>
    <property type="molecule type" value="Genomic_DNA"/>
</dbReference>
<dbReference type="OrthoDB" id="3200163at2759"/>
<gene>
    <name evidence="4" type="ORF">OFUS_LOCUS13160</name>
</gene>
<dbReference type="Proteomes" id="UP000749559">
    <property type="component" value="Unassembled WGS sequence"/>
</dbReference>
<dbReference type="AlphaFoldDB" id="A0A8J1YCI2"/>
<dbReference type="Pfam" id="PF00135">
    <property type="entry name" value="COesterase"/>
    <property type="match status" value="1"/>
</dbReference>
<comment type="caution">
    <text evidence="4">The sequence shown here is derived from an EMBL/GenBank/DDBJ whole genome shotgun (WGS) entry which is preliminary data.</text>
</comment>
<reference evidence="4" key="1">
    <citation type="submission" date="2022-03" db="EMBL/GenBank/DDBJ databases">
        <authorList>
            <person name="Martin C."/>
        </authorList>
    </citation>
    <scope>NUCLEOTIDE SEQUENCE</scope>
</reference>
<evidence type="ECO:0000256" key="2">
    <source>
        <dbReference type="ARBA" id="ARBA00022801"/>
    </source>
</evidence>
<proteinExistence type="inferred from homology"/>
<evidence type="ECO:0000256" key="3">
    <source>
        <dbReference type="RuleBase" id="RU361235"/>
    </source>
</evidence>
<evidence type="ECO:0000256" key="1">
    <source>
        <dbReference type="ARBA" id="ARBA00005964"/>
    </source>
</evidence>
<keyword evidence="3" id="KW-0732">Signal</keyword>
<evidence type="ECO:0000313" key="4">
    <source>
        <dbReference type="EMBL" id="CAH1787472.1"/>
    </source>
</evidence>
<dbReference type="Gene3D" id="3.40.50.1820">
    <property type="entry name" value="alpha/beta hydrolase"/>
    <property type="match status" value="1"/>
</dbReference>
<dbReference type="InterPro" id="IPR019826">
    <property type="entry name" value="Carboxylesterase_B_AS"/>
</dbReference>
<dbReference type="EC" id="3.1.1.-" evidence="3"/>
<feature type="chain" id="PRO_5042621187" description="Carboxylic ester hydrolase" evidence="3">
    <location>
        <begin position="22"/>
        <end position="547"/>
    </location>
</feature>
<dbReference type="PRINTS" id="PR00878">
    <property type="entry name" value="CHOLNESTRASE"/>
</dbReference>
<dbReference type="PROSITE" id="PS00122">
    <property type="entry name" value="CARBOXYLESTERASE_B_1"/>
    <property type="match status" value="1"/>
</dbReference>
<name>A0A8J1YCI2_OWEFU</name>
<dbReference type="InterPro" id="IPR029058">
    <property type="entry name" value="AB_hydrolase_fold"/>
</dbReference>
<sequence>MAVMFPIVCMLMELLCIQAMGLNVKTKFGMVKGITTGKANIWYGIPYAAPPVGELRWTDPQPPNPWNSVLNCSTPGVGCPQTCMLGGDFCPTKTSEDCLQLNVFAPLKQSHLLPVMVFIHGGAFFCGMGPCKAFNGETMVNSTGVILVTINYRLGALGFMVYGSGLGAASGNYGLKDQILALEWVQHNIANFGGDRYQVTLFGQSAGAQSVGLHLMIPQSGSLFQKAAILSNPLGIPIQSTESAKTIANAPVFILKCENPEAPDKVMPCLRSKTAKEIVDAQITFGDTIAFRSASYVRKSPNYFQWEELWTPVIDNDLILEQPLVAFREGRFDTTKSLIIGNVKDEGNLFVYYAITDKINVLEYEAAMKLAFPRHFLNVNEKYPPSVINDDNREQVSQIITDYNFICPTRNATRSIVSIQSNIYMYLFDHGETVNPSDGCEHKSCHGDELEYTFKSVTFNSYEENALSSTMLTYWTNFAKTGDPNTGYNEDLKNLNLSKWSKYNQENNWPFMHFKTPESSLETDYDSVKCNFWDNVGYPLNISDWPI</sequence>
<feature type="signal peptide" evidence="3">
    <location>
        <begin position="1"/>
        <end position="21"/>
    </location>
</feature>
<dbReference type="PANTHER" id="PTHR45570">
    <property type="entry name" value="CARBOXYLIC ESTER HYDROLASE"/>
    <property type="match status" value="1"/>
</dbReference>
<dbReference type="SUPFAM" id="SSF53474">
    <property type="entry name" value="alpha/beta-Hydrolases"/>
    <property type="match status" value="1"/>
</dbReference>
<protein>
    <recommendedName>
        <fullName evidence="3">Carboxylic ester hydrolase</fullName>
        <ecNumber evidence="3">3.1.1.-</ecNumber>
    </recommendedName>
</protein>
<organism evidence="4 5">
    <name type="scientific">Owenia fusiformis</name>
    <name type="common">Polychaete worm</name>
    <dbReference type="NCBI Taxonomy" id="6347"/>
    <lineage>
        <taxon>Eukaryota</taxon>
        <taxon>Metazoa</taxon>
        <taxon>Spiralia</taxon>
        <taxon>Lophotrochozoa</taxon>
        <taxon>Annelida</taxon>
        <taxon>Polychaeta</taxon>
        <taxon>Sedentaria</taxon>
        <taxon>Canalipalpata</taxon>
        <taxon>Sabellida</taxon>
        <taxon>Oweniida</taxon>
        <taxon>Oweniidae</taxon>
        <taxon>Owenia</taxon>
    </lineage>
</organism>
<accession>A0A8J1YCI2</accession>
<dbReference type="InterPro" id="IPR000997">
    <property type="entry name" value="Cholinesterase"/>
</dbReference>
<keyword evidence="5" id="KW-1185">Reference proteome</keyword>
<comment type="similarity">
    <text evidence="1 3">Belongs to the type-B carboxylesterase/lipase family.</text>
</comment>
<keyword evidence="2 3" id="KW-0378">Hydrolase</keyword>
<evidence type="ECO:0000313" key="5">
    <source>
        <dbReference type="Proteomes" id="UP000749559"/>
    </source>
</evidence>
<dbReference type="InterPro" id="IPR002018">
    <property type="entry name" value="CarbesteraseB"/>
</dbReference>
<dbReference type="PANTHER" id="PTHR45570:SF1">
    <property type="entry name" value="CARBOXYLIC ESTER HYDROLASE"/>
    <property type="match status" value="1"/>
</dbReference>